<proteinExistence type="predicted"/>
<protein>
    <recommendedName>
        <fullName evidence="3">C2H2-type domain-containing protein</fullName>
    </recommendedName>
</protein>
<accession>A0A4S2AML5</accession>
<organism evidence="1 2">
    <name type="scientific">Bacteroides acidifaciens</name>
    <dbReference type="NCBI Taxonomy" id="85831"/>
    <lineage>
        <taxon>Bacteria</taxon>
        <taxon>Pseudomonadati</taxon>
        <taxon>Bacteroidota</taxon>
        <taxon>Bacteroidia</taxon>
        <taxon>Bacteroidales</taxon>
        <taxon>Bacteroidaceae</taxon>
        <taxon>Bacteroides</taxon>
    </lineage>
</organism>
<dbReference type="EMBL" id="SRZA01000030">
    <property type="protein sequence ID" value="TGY02417.1"/>
    <property type="molecule type" value="Genomic_DNA"/>
</dbReference>
<dbReference type="Proteomes" id="UP000305751">
    <property type="component" value="Unassembled WGS sequence"/>
</dbReference>
<sequence length="87" mass="9801">MKGSDVENETYFCEYCGKKFHSVKDLAANLCKRHPDGAHGGKHKLYEGRVRKTYECVYCGKEAKSIADLTANKCKHSPMGGNHRPRL</sequence>
<evidence type="ECO:0000313" key="2">
    <source>
        <dbReference type="Proteomes" id="UP000305751"/>
    </source>
</evidence>
<evidence type="ECO:0000313" key="1">
    <source>
        <dbReference type="EMBL" id="TGY02417.1"/>
    </source>
</evidence>
<comment type="caution">
    <text evidence="1">The sequence shown here is derived from an EMBL/GenBank/DDBJ whole genome shotgun (WGS) entry which is preliminary data.</text>
</comment>
<evidence type="ECO:0008006" key="3">
    <source>
        <dbReference type="Google" id="ProtNLM"/>
    </source>
</evidence>
<gene>
    <name evidence="1" type="ORF">E5356_10765</name>
</gene>
<name>A0A4S2AML5_9BACE</name>
<reference evidence="1 2" key="1">
    <citation type="submission" date="2019-04" db="EMBL/GenBank/DDBJ databases">
        <title>Microbes associate with the intestines of laboratory mice.</title>
        <authorList>
            <person name="Navarre W."/>
            <person name="Wong E."/>
            <person name="Huang K."/>
            <person name="Tropini C."/>
            <person name="Ng K."/>
            <person name="Yu B."/>
        </authorList>
    </citation>
    <scope>NUCLEOTIDE SEQUENCE [LARGE SCALE GENOMIC DNA]</scope>
    <source>
        <strain evidence="1 2">NM70_E10</strain>
    </source>
</reference>
<dbReference type="AlphaFoldDB" id="A0A4S2AML5"/>
<keyword evidence="2" id="KW-1185">Reference proteome</keyword>